<dbReference type="InterPro" id="IPR051200">
    <property type="entry name" value="Host-pathogen_enzymatic-act"/>
</dbReference>
<dbReference type="RefSeq" id="WP_156529030.1">
    <property type="nucleotide sequence ID" value="NZ_FCOK02000059.1"/>
</dbReference>
<name>A0A158IR90_9BURK</name>
<sequence>MKRNLKKAVLNVGKISFGLALALQGAKTFADTQIGTFIYAASNKSHEVVKIDATSFKLIKKIDLPNATSPYVLGVDPAQSRVFMQRDSEDASKDKRTIDVISTETDMITRSVDIPLPSGYSGRITGLNFSPDGSRAFISLTEGDSVLMLSGDLTRQLGVIKTGRTPWGGTLSPDGAWLYVPHQEGNIAIINTASGVLQGIVNVKAGASKWTDGTLYQIVVSPDGKTVYVKVNGPSANGYNAELLVLQPNAGHSELTLVKRVVFPTTFYGDVQLTADGKKLYMPSWGGPGGQMFIVDMETYSVTTTKIASLLQASSFSITRDGMRIVAAQSPAAGNGTSVPSIMSLDPASDLVSAKADWVPTVSGPSSVYPQVSFKLVSTNPICR</sequence>
<keyword evidence="1" id="KW-0732">Signal</keyword>
<dbReference type="Proteomes" id="UP000054683">
    <property type="component" value="Unassembled WGS sequence"/>
</dbReference>
<evidence type="ECO:0000313" key="2">
    <source>
        <dbReference type="EMBL" id="SAL59045.1"/>
    </source>
</evidence>
<feature type="signal peptide" evidence="1">
    <location>
        <begin position="1"/>
        <end position="22"/>
    </location>
</feature>
<dbReference type="EMBL" id="FCOK02000059">
    <property type="protein sequence ID" value="SAL59045.1"/>
    <property type="molecule type" value="Genomic_DNA"/>
</dbReference>
<protein>
    <submittedName>
        <fullName evidence="2">Lipoprotein</fullName>
    </submittedName>
</protein>
<dbReference type="PANTHER" id="PTHR47197">
    <property type="entry name" value="PROTEIN NIRF"/>
    <property type="match status" value="1"/>
</dbReference>
<reference evidence="2 3" key="1">
    <citation type="submission" date="2016-01" db="EMBL/GenBank/DDBJ databases">
        <authorList>
            <person name="Oliw E.H."/>
        </authorList>
    </citation>
    <scope>NUCLEOTIDE SEQUENCE [LARGE SCALE GENOMIC DNA]</scope>
    <source>
        <strain evidence="2">LMG 27134</strain>
    </source>
</reference>
<dbReference type="SUPFAM" id="SSF50969">
    <property type="entry name" value="YVTN repeat-like/Quinoprotein amine dehydrogenase"/>
    <property type="match status" value="1"/>
</dbReference>
<dbReference type="InterPro" id="IPR011044">
    <property type="entry name" value="Quino_amine_DH_bsu"/>
</dbReference>
<keyword evidence="2" id="KW-0449">Lipoprotein</keyword>
<dbReference type="OrthoDB" id="9774579at2"/>
<accession>A0A158IR90</accession>
<dbReference type="PANTHER" id="PTHR47197:SF3">
    <property type="entry name" value="DIHYDRO-HEME D1 DEHYDROGENASE"/>
    <property type="match status" value="1"/>
</dbReference>
<dbReference type="InterPro" id="IPR015943">
    <property type="entry name" value="WD40/YVTN_repeat-like_dom_sf"/>
</dbReference>
<feature type="chain" id="PRO_5008501976" evidence="1">
    <location>
        <begin position="23"/>
        <end position="384"/>
    </location>
</feature>
<evidence type="ECO:0000256" key="1">
    <source>
        <dbReference type="SAM" id="SignalP"/>
    </source>
</evidence>
<organism evidence="2 3">
    <name type="scientific">Caballeronia udeis</name>
    <dbReference type="NCBI Taxonomy" id="1232866"/>
    <lineage>
        <taxon>Bacteria</taxon>
        <taxon>Pseudomonadati</taxon>
        <taxon>Pseudomonadota</taxon>
        <taxon>Betaproteobacteria</taxon>
        <taxon>Burkholderiales</taxon>
        <taxon>Burkholderiaceae</taxon>
        <taxon>Caballeronia</taxon>
    </lineage>
</organism>
<gene>
    <name evidence="2" type="ORF">AWB69_06518</name>
</gene>
<dbReference type="Gene3D" id="2.130.10.10">
    <property type="entry name" value="YVTN repeat-like/Quinoprotein amine dehydrogenase"/>
    <property type="match status" value="1"/>
</dbReference>
<proteinExistence type="predicted"/>
<dbReference type="AlphaFoldDB" id="A0A158IR90"/>
<evidence type="ECO:0000313" key="3">
    <source>
        <dbReference type="Proteomes" id="UP000054683"/>
    </source>
</evidence>